<dbReference type="Pfam" id="PF13545">
    <property type="entry name" value="HTH_Crp_2"/>
    <property type="match status" value="1"/>
</dbReference>
<evidence type="ECO:0000256" key="8">
    <source>
        <dbReference type="ARBA" id="ARBA00023026"/>
    </source>
</evidence>
<evidence type="ECO:0000256" key="11">
    <source>
        <dbReference type="ARBA" id="ARBA00023163"/>
    </source>
</evidence>
<proteinExistence type="predicted"/>
<dbReference type="CDD" id="cd00038">
    <property type="entry name" value="CAP_ED"/>
    <property type="match status" value="1"/>
</dbReference>
<dbReference type="PANTHER" id="PTHR24567:SF75">
    <property type="entry name" value="FUMARATE AND NITRATE REDUCTION REGULATORY PROTEIN"/>
    <property type="match status" value="1"/>
</dbReference>
<dbReference type="InterPro" id="IPR036388">
    <property type="entry name" value="WH-like_DNA-bd_sf"/>
</dbReference>
<accession>A0AAU7QJ58</accession>
<evidence type="ECO:0000256" key="13">
    <source>
        <dbReference type="SAM" id="MobiDB-lite"/>
    </source>
</evidence>
<dbReference type="SMART" id="SM00100">
    <property type="entry name" value="cNMP"/>
    <property type="match status" value="1"/>
</dbReference>
<dbReference type="InterPro" id="IPR018490">
    <property type="entry name" value="cNMP-bd_dom_sf"/>
</dbReference>
<dbReference type="InterPro" id="IPR036390">
    <property type="entry name" value="WH_DNA-bd_sf"/>
</dbReference>
<gene>
    <name evidence="16" type="ORF">ABNK63_14330</name>
</gene>
<name>A0AAU7QJ58_9GAMM</name>
<keyword evidence="9" id="KW-0238">DNA-binding</keyword>
<evidence type="ECO:0000259" key="15">
    <source>
        <dbReference type="PROSITE" id="PS51063"/>
    </source>
</evidence>
<dbReference type="AlphaFoldDB" id="A0AAU7QJ58"/>
<dbReference type="PROSITE" id="PS50042">
    <property type="entry name" value="CNMP_BINDING_3"/>
    <property type="match status" value="1"/>
</dbReference>
<comment type="subcellular location">
    <subcellularLocation>
        <location evidence="1">Cytoplasm</location>
    </subcellularLocation>
</comment>
<evidence type="ECO:0000259" key="14">
    <source>
        <dbReference type="PROSITE" id="PS50042"/>
    </source>
</evidence>
<dbReference type="SUPFAM" id="SSF46785">
    <property type="entry name" value="Winged helix' DNA-binding domain"/>
    <property type="match status" value="1"/>
</dbReference>
<dbReference type="GO" id="GO:0005829">
    <property type="term" value="C:cytosol"/>
    <property type="evidence" value="ECO:0007669"/>
    <property type="project" value="TreeGrafter"/>
</dbReference>
<dbReference type="InterPro" id="IPR050397">
    <property type="entry name" value="Env_Response_Regulators"/>
</dbReference>
<dbReference type="CDD" id="cd00092">
    <property type="entry name" value="HTH_CRP"/>
    <property type="match status" value="1"/>
</dbReference>
<keyword evidence="8" id="KW-0843">Virulence</keyword>
<dbReference type="PANTHER" id="PTHR24567">
    <property type="entry name" value="CRP FAMILY TRANSCRIPTIONAL REGULATORY PROTEIN"/>
    <property type="match status" value="1"/>
</dbReference>
<comment type="subunit">
    <text evidence="2">Homodimer.</text>
</comment>
<keyword evidence="6" id="KW-0973">c-di-GMP</keyword>
<reference evidence="16" key="1">
    <citation type="submission" date="2024-06" db="EMBL/GenBank/DDBJ databases">
        <authorList>
            <person name="Sun Y."/>
        </authorList>
    </citation>
    <scope>NUCLEOTIDE SEQUENCE</scope>
    <source>
        <strain evidence="16">IGA1.0</strain>
    </source>
</reference>
<dbReference type="Gene3D" id="1.10.10.10">
    <property type="entry name" value="Winged helix-like DNA-binding domain superfamily/Winged helix DNA-binding domain"/>
    <property type="match status" value="1"/>
</dbReference>
<keyword evidence="4" id="KW-0678">Repressor</keyword>
<evidence type="ECO:0000313" key="16">
    <source>
        <dbReference type="EMBL" id="XBS89560.1"/>
    </source>
</evidence>
<evidence type="ECO:0000256" key="2">
    <source>
        <dbReference type="ARBA" id="ARBA00011738"/>
    </source>
</evidence>
<dbReference type="SUPFAM" id="SSF51206">
    <property type="entry name" value="cAMP-binding domain-like"/>
    <property type="match status" value="1"/>
</dbReference>
<keyword evidence="7" id="KW-0805">Transcription regulation</keyword>
<dbReference type="InterPro" id="IPR014710">
    <property type="entry name" value="RmlC-like_jellyroll"/>
</dbReference>
<evidence type="ECO:0000256" key="3">
    <source>
        <dbReference type="ARBA" id="ARBA00020769"/>
    </source>
</evidence>
<evidence type="ECO:0000256" key="10">
    <source>
        <dbReference type="ARBA" id="ARBA00023159"/>
    </source>
</evidence>
<protein>
    <recommendedName>
        <fullName evidence="3">CRP-like protein Clp</fullName>
    </recommendedName>
    <alternativeName>
        <fullName evidence="12">Catabolite activation-like protein</fullName>
    </alternativeName>
</protein>
<dbReference type="FunFam" id="1.10.10.10:FF:000028">
    <property type="entry name" value="Fumarate/nitrate reduction transcriptional regulator Fnr"/>
    <property type="match status" value="1"/>
</dbReference>
<dbReference type="RefSeq" id="WP_007808209.1">
    <property type="nucleotide sequence ID" value="NZ_CP157948.1"/>
</dbReference>
<dbReference type="PRINTS" id="PR00034">
    <property type="entry name" value="HTHCRP"/>
</dbReference>
<evidence type="ECO:0000256" key="1">
    <source>
        <dbReference type="ARBA" id="ARBA00004496"/>
    </source>
</evidence>
<feature type="region of interest" description="Disordered" evidence="13">
    <location>
        <begin position="1"/>
        <end position="22"/>
    </location>
</feature>
<evidence type="ECO:0000256" key="9">
    <source>
        <dbReference type="ARBA" id="ARBA00023125"/>
    </source>
</evidence>
<dbReference type="GO" id="GO:0003700">
    <property type="term" value="F:DNA-binding transcription factor activity"/>
    <property type="evidence" value="ECO:0007669"/>
    <property type="project" value="TreeGrafter"/>
</dbReference>
<feature type="domain" description="Cyclic nucleotide-binding" evidence="14">
    <location>
        <begin position="40"/>
        <end position="115"/>
    </location>
</feature>
<feature type="domain" description="HTH crp-type" evidence="15">
    <location>
        <begin position="171"/>
        <end position="244"/>
    </location>
</feature>
<evidence type="ECO:0000256" key="12">
    <source>
        <dbReference type="ARBA" id="ARBA00031697"/>
    </source>
</evidence>
<dbReference type="GO" id="GO:0003824">
    <property type="term" value="F:catalytic activity"/>
    <property type="evidence" value="ECO:0007669"/>
    <property type="project" value="UniProtKB-KW"/>
</dbReference>
<sequence length="256" mass="28091">MQFKPTPGRPGRLPEPRSPIADDGDETRFCGTCAFSSACIAAGYDKPELAELQCLVEHVGPFRVGEHIFRTGDPFRAIFAVRSGTVKTRMVDKEGREQVLGFYLPGEVIGLNAIYPEHFPCDAVALDTAYFCRFSFPAMSALASRVPAVQQHLFRMLSKELGTASLLAGDHSADERVAAFLLDLGNRYAVRGFSGAQFHLSMSRGDIANYLRLAAETVSRVLSRFRAQKLIAIEGRELELLNVAALRKIGEALLPD</sequence>
<keyword evidence="11" id="KW-0804">Transcription</keyword>
<dbReference type="GO" id="GO:0003677">
    <property type="term" value="F:DNA binding"/>
    <property type="evidence" value="ECO:0007669"/>
    <property type="project" value="UniProtKB-KW"/>
</dbReference>
<dbReference type="Gene3D" id="2.60.120.10">
    <property type="entry name" value="Jelly Rolls"/>
    <property type="match status" value="1"/>
</dbReference>
<evidence type="ECO:0000256" key="5">
    <source>
        <dbReference type="ARBA" id="ARBA00022533"/>
    </source>
</evidence>
<dbReference type="EMBL" id="CP157948">
    <property type="protein sequence ID" value="XBS89560.1"/>
    <property type="molecule type" value="Genomic_DNA"/>
</dbReference>
<dbReference type="Pfam" id="PF00027">
    <property type="entry name" value="cNMP_binding"/>
    <property type="match status" value="1"/>
</dbReference>
<dbReference type="SMART" id="SM00419">
    <property type="entry name" value="HTH_CRP"/>
    <property type="match status" value="1"/>
</dbReference>
<evidence type="ECO:0000256" key="7">
    <source>
        <dbReference type="ARBA" id="ARBA00023015"/>
    </source>
</evidence>
<keyword evidence="10" id="KW-0010">Activator</keyword>
<dbReference type="InterPro" id="IPR012318">
    <property type="entry name" value="HTH_CRP"/>
</dbReference>
<evidence type="ECO:0000256" key="6">
    <source>
        <dbReference type="ARBA" id="ARBA00022636"/>
    </source>
</evidence>
<evidence type="ECO:0000256" key="4">
    <source>
        <dbReference type="ARBA" id="ARBA00022491"/>
    </source>
</evidence>
<keyword evidence="5" id="KW-0021">Allosteric enzyme</keyword>
<organism evidence="16">
    <name type="scientific">Rhodanobacter sp. IGA1.0</name>
    <dbReference type="NCBI Taxonomy" id="3158582"/>
    <lineage>
        <taxon>Bacteria</taxon>
        <taxon>Pseudomonadati</taxon>
        <taxon>Pseudomonadota</taxon>
        <taxon>Gammaproteobacteria</taxon>
        <taxon>Lysobacterales</taxon>
        <taxon>Rhodanobacteraceae</taxon>
        <taxon>Rhodanobacter</taxon>
    </lineage>
</organism>
<dbReference type="InterPro" id="IPR000595">
    <property type="entry name" value="cNMP-bd_dom"/>
</dbReference>
<dbReference type="PROSITE" id="PS51063">
    <property type="entry name" value="HTH_CRP_2"/>
    <property type="match status" value="1"/>
</dbReference>